<name>A0A511N943_DEIC1</name>
<evidence type="ECO:0000313" key="1">
    <source>
        <dbReference type="EMBL" id="GEM49352.1"/>
    </source>
</evidence>
<organism evidence="1 2">
    <name type="scientific">Deinococcus cellulosilyticus (strain DSM 18568 / NBRC 106333 / KACC 11606 / 5516J-15)</name>
    <dbReference type="NCBI Taxonomy" id="1223518"/>
    <lineage>
        <taxon>Bacteria</taxon>
        <taxon>Thermotogati</taxon>
        <taxon>Deinococcota</taxon>
        <taxon>Deinococci</taxon>
        <taxon>Deinococcales</taxon>
        <taxon>Deinococcaceae</taxon>
        <taxon>Deinococcus</taxon>
    </lineage>
</organism>
<evidence type="ECO:0000313" key="2">
    <source>
        <dbReference type="Proteomes" id="UP000321306"/>
    </source>
</evidence>
<reference evidence="1 2" key="1">
    <citation type="submission" date="2019-07" db="EMBL/GenBank/DDBJ databases">
        <title>Whole genome shotgun sequence of Deinococcus cellulosilyticus NBRC 106333.</title>
        <authorList>
            <person name="Hosoyama A."/>
            <person name="Uohara A."/>
            <person name="Ohji S."/>
            <person name="Ichikawa N."/>
        </authorList>
    </citation>
    <scope>NUCLEOTIDE SEQUENCE [LARGE SCALE GENOMIC DNA]</scope>
    <source>
        <strain evidence="1 2">NBRC 106333</strain>
    </source>
</reference>
<sequence length="73" mass="8259">MVDLGLGQAAQGVRRDFHRTRGKQTWTVECAHGPSLARNWCNKDKKTRGQKAEGKKQKGLQERASGSFCWLMK</sequence>
<proteinExistence type="predicted"/>
<protein>
    <submittedName>
        <fullName evidence="1">Uncharacterized protein</fullName>
    </submittedName>
</protein>
<dbReference type="AlphaFoldDB" id="A0A511N943"/>
<accession>A0A511N943</accession>
<dbReference type="EMBL" id="BJXB01000033">
    <property type="protein sequence ID" value="GEM49352.1"/>
    <property type="molecule type" value="Genomic_DNA"/>
</dbReference>
<keyword evidence="2" id="KW-1185">Reference proteome</keyword>
<dbReference type="Proteomes" id="UP000321306">
    <property type="component" value="Unassembled WGS sequence"/>
</dbReference>
<comment type="caution">
    <text evidence="1">The sequence shown here is derived from an EMBL/GenBank/DDBJ whole genome shotgun (WGS) entry which is preliminary data.</text>
</comment>
<gene>
    <name evidence="1" type="ORF">DC3_49870</name>
</gene>